<evidence type="ECO:0000313" key="12">
    <source>
        <dbReference type="Proteomes" id="UP000606490"/>
    </source>
</evidence>
<dbReference type="PANTHER" id="PTHR35091">
    <property type="entry name" value="FLAGELLAR PROTEIN FLIL"/>
    <property type="match status" value="1"/>
</dbReference>
<comment type="subcellular location">
    <subcellularLocation>
        <location evidence="10">Cell inner membrane</location>
    </subcellularLocation>
    <subcellularLocation>
        <location evidence="2">Cell membrane</location>
        <topology evidence="2">Single-pass membrane protein</topology>
    </subcellularLocation>
</comment>
<feature type="transmembrane region" description="Helical" evidence="10">
    <location>
        <begin position="20"/>
        <end position="42"/>
    </location>
</feature>
<evidence type="ECO:0000256" key="2">
    <source>
        <dbReference type="ARBA" id="ARBA00004162"/>
    </source>
</evidence>
<evidence type="ECO:0000256" key="7">
    <source>
        <dbReference type="ARBA" id="ARBA00022779"/>
    </source>
</evidence>
<keyword evidence="11" id="KW-0969">Cilium</keyword>
<evidence type="ECO:0000256" key="5">
    <source>
        <dbReference type="ARBA" id="ARBA00022500"/>
    </source>
</evidence>
<comment type="caution">
    <text evidence="11">The sequence shown here is derived from an EMBL/GenBank/DDBJ whole genome shotgun (WGS) entry which is preliminary data.</text>
</comment>
<evidence type="ECO:0000256" key="4">
    <source>
        <dbReference type="ARBA" id="ARBA00022475"/>
    </source>
</evidence>
<accession>A0ABS1UXC4</accession>
<name>A0ABS1UXC4_9PROT</name>
<evidence type="ECO:0000256" key="1">
    <source>
        <dbReference type="ARBA" id="ARBA00002254"/>
    </source>
</evidence>
<keyword evidence="7 10" id="KW-0283">Flagellar rotation</keyword>
<sequence>MAAEAKPAEGGGKGKGKRKLLLLALPLLLGVAGAGAWFAGLLPFGHAAPAETHAEAAPAAPAPRPAAYFDMPDTVANLGGAGRRSAFVKLRSKLELARPEDAAAAQAALPRLQDLFTTYLREMRPEELRGSTGTQRLREELLVRANLAMAPARATDILFIELLVQ</sequence>
<keyword evidence="4" id="KW-1003">Cell membrane</keyword>
<keyword evidence="12" id="KW-1185">Reference proteome</keyword>
<dbReference type="RefSeq" id="WP_202823842.1">
    <property type="nucleotide sequence ID" value="NZ_JAEUXJ010000001.1"/>
</dbReference>
<keyword evidence="9 10" id="KW-0472">Membrane</keyword>
<evidence type="ECO:0000256" key="10">
    <source>
        <dbReference type="RuleBase" id="RU364125"/>
    </source>
</evidence>
<keyword evidence="6 10" id="KW-0812">Transmembrane</keyword>
<evidence type="ECO:0000256" key="8">
    <source>
        <dbReference type="ARBA" id="ARBA00022989"/>
    </source>
</evidence>
<keyword evidence="11" id="KW-0966">Cell projection</keyword>
<keyword evidence="5 10" id="KW-0145">Chemotaxis</keyword>
<comment type="similarity">
    <text evidence="3 10">Belongs to the FliL family.</text>
</comment>
<gene>
    <name evidence="11" type="ORF">JMJ55_02180</name>
</gene>
<organism evidence="11 12">
    <name type="scientific">Belnapia mucosa</name>
    <dbReference type="NCBI Taxonomy" id="2804532"/>
    <lineage>
        <taxon>Bacteria</taxon>
        <taxon>Pseudomonadati</taxon>
        <taxon>Pseudomonadota</taxon>
        <taxon>Alphaproteobacteria</taxon>
        <taxon>Acetobacterales</taxon>
        <taxon>Roseomonadaceae</taxon>
        <taxon>Belnapia</taxon>
    </lineage>
</organism>
<dbReference type="PANTHER" id="PTHR35091:SF2">
    <property type="entry name" value="FLAGELLAR PROTEIN FLIL"/>
    <property type="match status" value="1"/>
</dbReference>
<keyword evidence="10" id="KW-0997">Cell inner membrane</keyword>
<reference evidence="11 12" key="1">
    <citation type="submission" date="2021-01" db="EMBL/GenBank/DDBJ databases">
        <title>Belnapia mucosa sp. nov. and Belnapia arida sp. nov., isolated from the Tabernas Desert (Almeria, Spain).</title>
        <authorList>
            <person name="Molina-Menor E."/>
            <person name="Vidal-Verdu A."/>
            <person name="Calonge A."/>
            <person name="Satari L."/>
            <person name="Pereto Magraner J."/>
            <person name="Porcar Miralles M."/>
        </authorList>
    </citation>
    <scope>NUCLEOTIDE SEQUENCE [LARGE SCALE GENOMIC DNA]</scope>
    <source>
        <strain evidence="11 12">T6</strain>
    </source>
</reference>
<evidence type="ECO:0000313" key="11">
    <source>
        <dbReference type="EMBL" id="MBL6454112.1"/>
    </source>
</evidence>
<dbReference type="Proteomes" id="UP000606490">
    <property type="component" value="Unassembled WGS sequence"/>
</dbReference>
<evidence type="ECO:0000256" key="3">
    <source>
        <dbReference type="ARBA" id="ARBA00008281"/>
    </source>
</evidence>
<comment type="function">
    <text evidence="1 10">Controls the rotational direction of flagella during chemotaxis.</text>
</comment>
<evidence type="ECO:0000256" key="9">
    <source>
        <dbReference type="ARBA" id="ARBA00023136"/>
    </source>
</evidence>
<dbReference type="InterPro" id="IPR005503">
    <property type="entry name" value="FliL"/>
</dbReference>
<dbReference type="EMBL" id="JAEUXJ010000001">
    <property type="protein sequence ID" value="MBL6454112.1"/>
    <property type="molecule type" value="Genomic_DNA"/>
</dbReference>
<protein>
    <recommendedName>
        <fullName evidence="10">Flagellar protein FliL</fullName>
    </recommendedName>
</protein>
<evidence type="ECO:0000256" key="6">
    <source>
        <dbReference type="ARBA" id="ARBA00022692"/>
    </source>
</evidence>
<dbReference type="Pfam" id="PF03748">
    <property type="entry name" value="FliL"/>
    <property type="match status" value="1"/>
</dbReference>
<keyword evidence="11" id="KW-0282">Flagellum</keyword>
<keyword evidence="8 10" id="KW-1133">Transmembrane helix</keyword>
<proteinExistence type="inferred from homology"/>